<comment type="caution">
    <text evidence="1">The sequence shown here is derived from an EMBL/GenBank/DDBJ whole genome shotgun (WGS) entry which is preliminary data.</text>
</comment>
<gene>
    <name evidence="1" type="ORF">EA686_29215</name>
</gene>
<evidence type="ECO:0000313" key="1">
    <source>
        <dbReference type="EMBL" id="RSR13434.1"/>
    </source>
</evidence>
<evidence type="ECO:0008006" key="3">
    <source>
        <dbReference type="Google" id="ProtNLM"/>
    </source>
</evidence>
<dbReference type="EMBL" id="RFDI01002637">
    <property type="protein sequence ID" value="RSR13434.1"/>
    <property type="molecule type" value="Genomic_DNA"/>
</dbReference>
<name>A0A3R9RSF6_ACIBA</name>
<dbReference type="AlphaFoldDB" id="A0A3R9RSF6"/>
<dbReference type="Proteomes" id="UP000280073">
    <property type="component" value="Unassembled WGS sequence"/>
</dbReference>
<reference evidence="1 2" key="1">
    <citation type="submission" date="2018-10" db="EMBL/GenBank/DDBJ databases">
        <title>GWAS and RNA-Seq identify cryptic mechanisms of antimicrobial resistance in Acinetobacter baumannii.</title>
        <authorList>
            <person name="Sahl J.W."/>
        </authorList>
    </citation>
    <scope>NUCLEOTIDE SEQUENCE [LARGE SCALE GENOMIC DNA]</scope>
    <source>
        <strain evidence="1 2">TG28175</strain>
    </source>
</reference>
<proteinExistence type="predicted"/>
<protein>
    <recommendedName>
        <fullName evidence="3">PAS domain-containing protein</fullName>
    </recommendedName>
</protein>
<feature type="non-terminal residue" evidence="1">
    <location>
        <position position="120"/>
    </location>
</feature>
<evidence type="ECO:0000313" key="2">
    <source>
        <dbReference type="Proteomes" id="UP000280073"/>
    </source>
</evidence>
<sequence length="120" mass="14079">METLDSSIFDLTPIPMWIEDFSEVKQLFDLWRNQGVENLYEFLSQNENLVVECAHKIKIIKVNQKVLDLFEAKNQEELCANLNLIFKKEMFEAHIHELEALWNGKTHFSSTTINYTLSGK</sequence>
<accession>A0A3R9RSF6</accession>
<organism evidence="1 2">
    <name type="scientific">Acinetobacter baumannii</name>
    <dbReference type="NCBI Taxonomy" id="470"/>
    <lineage>
        <taxon>Bacteria</taxon>
        <taxon>Pseudomonadati</taxon>
        <taxon>Pseudomonadota</taxon>
        <taxon>Gammaproteobacteria</taxon>
        <taxon>Moraxellales</taxon>
        <taxon>Moraxellaceae</taxon>
        <taxon>Acinetobacter</taxon>
        <taxon>Acinetobacter calcoaceticus/baumannii complex</taxon>
    </lineage>
</organism>